<dbReference type="EMBL" id="CP011494">
    <property type="protein sequence ID" value="AKO53249.1"/>
    <property type="molecule type" value="Genomic_DNA"/>
</dbReference>
<feature type="binding site" evidence="1">
    <location>
        <position position="63"/>
    </location>
    <ligand>
        <name>Fe cation</name>
        <dbReference type="ChEBI" id="CHEBI:24875"/>
    </ligand>
</feature>
<keyword evidence="1" id="KW-0812">Transmembrane</keyword>
<feature type="transmembrane region" description="Helical" evidence="1">
    <location>
        <begin position="24"/>
        <end position="43"/>
    </location>
</feature>
<keyword evidence="1" id="KW-0472">Membrane</keyword>
<feature type="transmembrane region" description="Helical" evidence="1">
    <location>
        <begin position="295"/>
        <end position="315"/>
    </location>
</feature>
<comment type="cofactor">
    <cofactor evidence="1">
        <name>Fe(2+)</name>
        <dbReference type="ChEBI" id="CHEBI:29033"/>
    </cofactor>
</comment>
<dbReference type="PATRIC" id="fig|330734.3.peg.2756"/>
<keyword evidence="1" id="KW-0560">Oxidoreductase</keyword>
<keyword evidence="1" id="KW-0479">Metal-binding</keyword>
<organism evidence="2 3">
    <name type="scientific">Marinobacter psychrophilus</name>
    <dbReference type="NCBI Taxonomy" id="330734"/>
    <lineage>
        <taxon>Bacteria</taxon>
        <taxon>Pseudomonadati</taxon>
        <taxon>Pseudomonadota</taxon>
        <taxon>Gammaproteobacteria</taxon>
        <taxon>Pseudomonadales</taxon>
        <taxon>Marinobacteraceae</taxon>
        <taxon>Marinobacter</taxon>
    </lineage>
</organism>
<comment type="function">
    <text evidence="1">Catalyzes the cleavage of beta-carotene at its central double bond (15,15') to yield two molecules of all-trans-retinal.</text>
</comment>
<comment type="similarity">
    <text evidence="1">Belongs to the Brp/Blh beta-carotene diooxygenase family.</text>
</comment>
<keyword evidence="3" id="KW-1185">Reference proteome</keyword>
<dbReference type="GO" id="GO:0016121">
    <property type="term" value="P:carotene catabolic process"/>
    <property type="evidence" value="ECO:0007669"/>
    <property type="project" value="UniProtKB-UniRule"/>
</dbReference>
<keyword evidence="1" id="KW-0223">Dioxygenase</keyword>
<comment type="catalytic activity">
    <reaction evidence="1">
        <text>all-trans-beta-carotene + O2 = 2 all-trans-retinal</text>
        <dbReference type="Rhea" id="RHEA:32887"/>
        <dbReference type="ChEBI" id="CHEBI:15379"/>
        <dbReference type="ChEBI" id="CHEBI:17579"/>
        <dbReference type="ChEBI" id="CHEBI:17898"/>
        <dbReference type="EC" id="1.13.11.63"/>
    </reaction>
</comment>
<dbReference type="Pfam" id="PF15461">
    <property type="entry name" value="BCD"/>
    <property type="match status" value="1"/>
</dbReference>
<evidence type="ECO:0000313" key="3">
    <source>
        <dbReference type="Proteomes" id="UP000036406"/>
    </source>
</evidence>
<feature type="transmembrane region" description="Helical" evidence="1">
    <location>
        <begin position="173"/>
        <end position="193"/>
    </location>
</feature>
<feature type="transmembrane region" description="Helical" evidence="1">
    <location>
        <begin position="261"/>
        <end position="283"/>
    </location>
</feature>
<dbReference type="GO" id="GO:0005506">
    <property type="term" value="F:iron ion binding"/>
    <property type="evidence" value="ECO:0007669"/>
    <property type="project" value="UniProtKB-UniRule"/>
</dbReference>
<dbReference type="GO" id="GO:0010436">
    <property type="term" value="F:carotenoid dioxygenase activity"/>
    <property type="evidence" value="ECO:0007669"/>
    <property type="project" value="UniProtKB-UniRule"/>
</dbReference>
<dbReference type="Proteomes" id="UP000036406">
    <property type="component" value="Chromosome"/>
</dbReference>
<evidence type="ECO:0000313" key="2">
    <source>
        <dbReference type="EMBL" id="AKO53249.1"/>
    </source>
</evidence>
<sequence length="321" mass="35276">MVINDTANTENVLYRSSGGRRHQFIILMIASLALIVGFMLPVLSIEQQFWIVLLPIGVFGLSHGGADPMILKQLTATSPTGLFVVLCAYLMASLAFVALIWVLPVLALLVFLGLSIWHFGYTDEAFLSSAKNPPLRWLFGSTPILGPMLGHPQQTSELFAWLIKNESQVVLDIVVWLGPCLAVVWLFGFGCLLFGRLNRPGPRVLVELCLVGAALIALPPLLGFAFYFCAIHSVRHFLSIAEHRLLSNQKSLFQAFPVRKILPATLGAIAMACVAWGVIVLIGPATSLMADAVRVMFWALAALTLPHAIIVRLWWNQRLVE</sequence>
<name>A0A0H4I2Q9_9GAMM</name>
<dbReference type="GO" id="GO:0003834">
    <property type="term" value="F:beta-carotene 15,15'-dioxygenase activity"/>
    <property type="evidence" value="ECO:0007669"/>
    <property type="project" value="UniProtKB-EC"/>
</dbReference>
<gene>
    <name evidence="2" type="ORF">ABA45_13165</name>
</gene>
<comment type="subcellular location">
    <subcellularLocation>
        <location evidence="1">Cell membrane</location>
        <topology evidence="1">Multi-pass membrane protein</topology>
    </subcellularLocation>
</comment>
<accession>A0A0H4I2Q9</accession>
<feature type="transmembrane region" description="Helical" evidence="1">
    <location>
        <begin position="205"/>
        <end position="228"/>
    </location>
</feature>
<dbReference type="KEGG" id="mpq:ABA45_13165"/>
<protein>
    <recommendedName>
        <fullName evidence="1">Probable beta-carotene 15,15'-dioxygenase</fullName>
        <ecNumber evidence="1">1.13.11.63</ecNumber>
    </recommendedName>
</protein>
<keyword evidence="1" id="KW-0408">Iron</keyword>
<feature type="transmembrane region" description="Helical" evidence="1">
    <location>
        <begin position="49"/>
        <end position="71"/>
    </location>
</feature>
<dbReference type="NCBIfam" id="TIGR03753">
    <property type="entry name" value="blh_monoox"/>
    <property type="match status" value="1"/>
</dbReference>
<dbReference type="EC" id="1.13.11.63" evidence="1"/>
<dbReference type="HAMAP" id="MF_02093">
    <property type="entry name" value="Beta_carotene_diox"/>
    <property type="match status" value="1"/>
</dbReference>
<feature type="binding site" evidence="1">
    <location>
        <position position="118"/>
    </location>
    <ligand>
        <name>Fe cation</name>
        <dbReference type="ChEBI" id="CHEBI:24875"/>
    </ligand>
</feature>
<dbReference type="InterPro" id="IPR022270">
    <property type="entry name" value="Blh_diox"/>
</dbReference>
<dbReference type="RefSeq" id="WP_048386795.1">
    <property type="nucleotide sequence ID" value="NZ_CP011494.1"/>
</dbReference>
<dbReference type="STRING" id="330734.ABA45_13165"/>
<dbReference type="AlphaFoldDB" id="A0A0H4I2Q9"/>
<keyword evidence="1" id="KW-1003">Cell membrane</keyword>
<feature type="binding site" evidence="1">
    <location>
        <position position="236"/>
    </location>
    <ligand>
        <name>Fe cation</name>
        <dbReference type="ChEBI" id="CHEBI:24875"/>
    </ligand>
</feature>
<feature type="binding site" evidence="1">
    <location>
        <position position="232"/>
    </location>
    <ligand>
        <name>Fe cation</name>
        <dbReference type="ChEBI" id="CHEBI:24875"/>
    </ligand>
</feature>
<feature type="transmembrane region" description="Helical" evidence="1">
    <location>
        <begin position="83"/>
        <end position="116"/>
    </location>
</feature>
<keyword evidence="1" id="KW-1133">Transmembrane helix</keyword>
<evidence type="ECO:0000256" key="1">
    <source>
        <dbReference type="HAMAP-Rule" id="MF_02093"/>
    </source>
</evidence>
<proteinExistence type="inferred from homology"/>
<reference evidence="2 3" key="1">
    <citation type="submission" date="2015-05" db="EMBL/GenBank/DDBJ databases">
        <title>Complete genome of Marinobacter psychrophilus strain 20041T isolated from sea-ice of the Canadian Basin.</title>
        <authorList>
            <person name="Song L."/>
            <person name="Ren L."/>
            <person name="Yu Y."/>
            <person name="Wang X."/>
        </authorList>
    </citation>
    <scope>NUCLEOTIDE SEQUENCE [LARGE SCALE GENOMIC DNA]</scope>
    <source>
        <strain evidence="2 3">20041</strain>
    </source>
</reference>
<dbReference type="GO" id="GO:0005886">
    <property type="term" value="C:plasma membrane"/>
    <property type="evidence" value="ECO:0007669"/>
    <property type="project" value="UniProtKB-SubCell"/>
</dbReference>